<evidence type="ECO:0000313" key="2">
    <source>
        <dbReference type="Proteomes" id="UP000799754"/>
    </source>
</evidence>
<protein>
    <submittedName>
        <fullName evidence="1">Uncharacterized protein</fullName>
    </submittedName>
</protein>
<dbReference type="EMBL" id="MU006745">
    <property type="protein sequence ID" value="KAF2622385.1"/>
    <property type="molecule type" value="Genomic_DNA"/>
</dbReference>
<organism evidence="1 2">
    <name type="scientific">Macroventuria anomochaeta</name>
    <dbReference type="NCBI Taxonomy" id="301207"/>
    <lineage>
        <taxon>Eukaryota</taxon>
        <taxon>Fungi</taxon>
        <taxon>Dikarya</taxon>
        <taxon>Ascomycota</taxon>
        <taxon>Pezizomycotina</taxon>
        <taxon>Dothideomycetes</taxon>
        <taxon>Pleosporomycetidae</taxon>
        <taxon>Pleosporales</taxon>
        <taxon>Pleosporineae</taxon>
        <taxon>Didymellaceae</taxon>
        <taxon>Macroventuria</taxon>
    </lineage>
</organism>
<gene>
    <name evidence="1" type="ORF">BU25DRAFT_211885</name>
</gene>
<comment type="caution">
    <text evidence="1">The sequence shown here is derived from an EMBL/GenBank/DDBJ whole genome shotgun (WGS) entry which is preliminary data.</text>
</comment>
<sequence>MKSRYAGRLPRTYRILAHQIALWLFWHCSRTSVTLPLVVDAAVWRSVSCNFQLNSKILPFSNSNNSGYTASASGKASTSCKSPRHLRDFSGRLHCLPIFTMRQSHVLMTSLDKVIRSAQIAGNKTASTPPQITIRPEALHVVTSMQRREVSLKSILPG</sequence>
<reference evidence="1" key="1">
    <citation type="journal article" date="2020" name="Stud. Mycol.">
        <title>101 Dothideomycetes genomes: a test case for predicting lifestyles and emergence of pathogens.</title>
        <authorList>
            <person name="Haridas S."/>
            <person name="Albert R."/>
            <person name="Binder M."/>
            <person name="Bloem J."/>
            <person name="Labutti K."/>
            <person name="Salamov A."/>
            <person name="Andreopoulos B."/>
            <person name="Baker S."/>
            <person name="Barry K."/>
            <person name="Bills G."/>
            <person name="Bluhm B."/>
            <person name="Cannon C."/>
            <person name="Castanera R."/>
            <person name="Culley D."/>
            <person name="Daum C."/>
            <person name="Ezra D."/>
            <person name="Gonzalez J."/>
            <person name="Henrissat B."/>
            <person name="Kuo A."/>
            <person name="Liang C."/>
            <person name="Lipzen A."/>
            <person name="Lutzoni F."/>
            <person name="Magnuson J."/>
            <person name="Mondo S."/>
            <person name="Nolan M."/>
            <person name="Ohm R."/>
            <person name="Pangilinan J."/>
            <person name="Park H.-J."/>
            <person name="Ramirez L."/>
            <person name="Alfaro M."/>
            <person name="Sun H."/>
            <person name="Tritt A."/>
            <person name="Yoshinaga Y."/>
            <person name="Zwiers L.-H."/>
            <person name="Turgeon B."/>
            <person name="Goodwin S."/>
            <person name="Spatafora J."/>
            <person name="Crous P."/>
            <person name="Grigoriev I."/>
        </authorList>
    </citation>
    <scope>NUCLEOTIDE SEQUENCE</scope>
    <source>
        <strain evidence="1">CBS 525.71</strain>
    </source>
</reference>
<keyword evidence="2" id="KW-1185">Reference proteome</keyword>
<name>A0ACB6RK98_9PLEO</name>
<proteinExistence type="predicted"/>
<evidence type="ECO:0000313" key="1">
    <source>
        <dbReference type="EMBL" id="KAF2622385.1"/>
    </source>
</evidence>
<accession>A0ACB6RK98</accession>
<dbReference type="Proteomes" id="UP000799754">
    <property type="component" value="Unassembled WGS sequence"/>
</dbReference>